<dbReference type="EMBL" id="LAYC01000001">
    <property type="protein sequence ID" value="KYK61224.1"/>
    <property type="molecule type" value="Genomic_DNA"/>
</dbReference>
<feature type="signal peptide" evidence="1">
    <location>
        <begin position="1"/>
        <end position="17"/>
    </location>
</feature>
<accession>A0A151GVU3</accession>
<sequence>MLFTILLAASTAYASEGFQKTASKDPFEVVDAQRWVKAEDMTWADYKPPPGTNWVDPDRKGSIRNFKIALVTIDYKDRPFAVTLAPNSTVFGNPLPLVANLPREDVARYYRDLLNKPSELNRNHTIHEYWMEDSAGRYGVDLTSFGPYRMPKNSFEYGIDADYMNKGGCPENSHCDSDTRGDAWVAWSGDIGRAAAMDFELTFILSAGEDEYATWQEFGEMKFNSKEDVPDSFGPPGNSSLPNHAMTRNHQWTSWAAAAGVWPNAWNGTTQQGETSPLGVYSHELSHILNIKDNYMTNPDADPLQRDFTGPWSMMSRGLSNGPGGIHSQWHIPSLQGGSMGSLHTMRDKQELGLAARETMLRLSSTALSSLGPLVVNITARAVAADLMGLRVELAADLSPRCDAAKDVLCDGGGFNNYDVEVIDRMGSDSFQPDAGVMISKTKNSSKREWFQWTIDANPQDINLVDFHRPNGTAVMVSTGDARQLNDALFHAGTRSGSKFEHVDKANGLHFYILNKHRDEAGVLSYTVGARSLKDSSKSQYAAGLSAGKADATRYETKSGIALFCRFDLTNNGTHSPTGTAPDASLSPHLGSDVYRLQVEVEGSGWRAELPNALAAAKFGQTVGVDVAVGASAGAQSEAKVTLTAISESDANVRQMSECRVALK</sequence>
<keyword evidence="1" id="KW-0732">Signal</keyword>
<dbReference type="GeneID" id="63715008"/>
<proteinExistence type="predicted"/>
<dbReference type="InParanoid" id="A0A151GVU3"/>
<protein>
    <submittedName>
        <fullName evidence="2">Mucin</fullName>
    </submittedName>
</protein>
<evidence type="ECO:0000313" key="3">
    <source>
        <dbReference type="Proteomes" id="UP000076580"/>
    </source>
</evidence>
<keyword evidence="3" id="KW-1185">Reference proteome</keyword>
<evidence type="ECO:0000313" key="2">
    <source>
        <dbReference type="EMBL" id="KYK61224.1"/>
    </source>
</evidence>
<reference evidence="2 3" key="1">
    <citation type="journal article" date="2016" name="Sci. Rep.">
        <title>Insights into Adaptations to a Near-Obligate Nematode Endoparasitic Lifestyle from the Finished Genome of Drechmeria coniospora.</title>
        <authorList>
            <person name="Zhang L."/>
            <person name="Zhou Z."/>
            <person name="Guo Q."/>
            <person name="Fokkens L."/>
            <person name="Miskei M."/>
            <person name="Pocsi I."/>
            <person name="Zhang W."/>
            <person name="Chen M."/>
            <person name="Wang L."/>
            <person name="Sun Y."/>
            <person name="Donzelli B.G."/>
            <person name="Gibson D.M."/>
            <person name="Nelson D.R."/>
            <person name="Luo J.G."/>
            <person name="Rep M."/>
            <person name="Liu H."/>
            <person name="Yang S."/>
            <person name="Wang J."/>
            <person name="Krasnoff S.B."/>
            <person name="Xu Y."/>
            <person name="Molnar I."/>
            <person name="Lin M."/>
        </authorList>
    </citation>
    <scope>NUCLEOTIDE SEQUENCE [LARGE SCALE GENOMIC DNA]</scope>
    <source>
        <strain evidence="2 3">ARSEF 6962</strain>
    </source>
</reference>
<dbReference type="NCBIfam" id="TIGR03296">
    <property type="entry name" value="M6dom_TIGR03296"/>
    <property type="match status" value="1"/>
</dbReference>
<dbReference type="STRING" id="98403.A0A151GVU3"/>
<dbReference type="AlphaFoldDB" id="A0A151GVU3"/>
<dbReference type="GO" id="GO:0006508">
    <property type="term" value="P:proteolysis"/>
    <property type="evidence" value="ECO:0007669"/>
    <property type="project" value="InterPro"/>
</dbReference>
<feature type="chain" id="PRO_5007580971" evidence="1">
    <location>
        <begin position="18"/>
        <end position="664"/>
    </location>
</feature>
<gene>
    <name evidence="2" type="ORF">DCS_02365</name>
</gene>
<comment type="caution">
    <text evidence="2">The sequence shown here is derived from an EMBL/GenBank/DDBJ whole genome shotgun (WGS) entry which is preliminary data.</text>
</comment>
<dbReference type="Proteomes" id="UP000076580">
    <property type="component" value="Chromosome 01"/>
</dbReference>
<name>A0A151GVU3_DRECN</name>
<evidence type="ECO:0000256" key="1">
    <source>
        <dbReference type="SAM" id="SignalP"/>
    </source>
</evidence>
<organism evidence="2 3">
    <name type="scientific">Drechmeria coniospora</name>
    <name type="common">Nematophagous fungus</name>
    <name type="synonym">Meria coniospora</name>
    <dbReference type="NCBI Taxonomy" id="98403"/>
    <lineage>
        <taxon>Eukaryota</taxon>
        <taxon>Fungi</taxon>
        <taxon>Dikarya</taxon>
        <taxon>Ascomycota</taxon>
        <taxon>Pezizomycotina</taxon>
        <taxon>Sordariomycetes</taxon>
        <taxon>Hypocreomycetidae</taxon>
        <taxon>Hypocreales</taxon>
        <taxon>Ophiocordycipitaceae</taxon>
        <taxon>Drechmeria</taxon>
    </lineage>
</organism>
<dbReference type="RefSeq" id="XP_040660576.1">
    <property type="nucleotide sequence ID" value="XM_040799693.1"/>
</dbReference>
<dbReference type="InterPro" id="IPR008757">
    <property type="entry name" value="Peptidase_M6-like_domain"/>
</dbReference>
<dbReference type="GO" id="GO:0008233">
    <property type="term" value="F:peptidase activity"/>
    <property type="evidence" value="ECO:0007669"/>
    <property type="project" value="InterPro"/>
</dbReference>